<protein>
    <submittedName>
        <fullName evidence="1">Uncharacterized protein</fullName>
    </submittedName>
</protein>
<comment type="caution">
    <text evidence="1">The sequence shown here is derived from an EMBL/GenBank/DDBJ whole genome shotgun (WGS) entry which is preliminary data.</text>
</comment>
<accession>A0A5C4WUL3</accession>
<name>A0A5C4WUL3_9ACTN</name>
<gene>
    <name evidence="1" type="ORF">FH608_001180</name>
</gene>
<dbReference type="EMBL" id="VDLX02000001">
    <property type="protein sequence ID" value="KAB8197210.1"/>
    <property type="molecule type" value="Genomic_DNA"/>
</dbReference>
<sequence>MPTAILHLAMAIPAPTDTRTGTLFLLATLITLAVAALRWMVKRAHVVMVISGTAVMTAVLAVLVLAYWITFGSA</sequence>
<dbReference type="AlphaFoldDB" id="A0A5C4WUL3"/>
<organism evidence="1 2">
    <name type="scientific">Nonomuraea phyllanthi</name>
    <dbReference type="NCBI Taxonomy" id="2219224"/>
    <lineage>
        <taxon>Bacteria</taxon>
        <taxon>Bacillati</taxon>
        <taxon>Actinomycetota</taxon>
        <taxon>Actinomycetes</taxon>
        <taxon>Streptosporangiales</taxon>
        <taxon>Streptosporangiaceae</taxon>
        <taxon>Nonomuraea</taxon>
    </lineage>
</organism>
<keyword evidence="2" id="KW-1185">Reference proteome</keyword>
<dbReference type="RefSeq" id="WP_139627839.1">
    <property type="nucleotide sequence ID" value="NZ_VDLX02000001.1"/>
</dbReference>
<proteinExistence type="predicted"/>
<evidence type="ECO:0000313" key="2">
    <source>
        <dbReference type="Proteomes" id="UP000312512"/>
    </source>
</evidence>
<reference evidence="1 2" key="1">
    <citation type="submission" date="2019-10" db="EMBL/GenBank/DDBJ databases">
        <title>Nonomuraea sp. nov., isolated from Phyllanthus amarus.</title>
        <authorList>
            <person name="Klykleung N."/>
            <person name="Tanasupawat S."/>
        </authorList>
    </citation>
    <scope>NUCLEOTIDE SEQUENCE [LARGE SCALE GENOMIC DNA]</scope>
    <source>
        <strain evidence="1 2">PA1-10</strain>
    </source>
</reference>
<dbReference type="Proteomes" id="UP000312512">
    <property type="component" value="Unassembled WGS sequence"/>
</dbReference>
<evidence type="ECO:0000313" key="1">
    <source>
        <dbReference type="EMBL" id="KAB8197210.1"/>
    </source>
</evidence>